<sequence>MSIQELVLDFLNVKGQELSSKVEDNQSIEADLQQINDMWNNVQDLVTERTKDLKGMVAELSDFEEDLGRLGDVLNHTEVCLHESESTKVPGYNGLQNQLAKLKAVANSFEGHMPQFSNVHERGSRLRDRCNSEGRVTIDGKLQTLQRRWSDVKEKISSKVQIVEGEIGEWSAFTKELDQRLTELRNADISLGAAIIGTAELKVLEDQLATVKALCDDLEQTQPQLGELLTNGRLLLDKVPDEDRAFLESQLNALEELQTNVIRKSLAKQEELIRYIVQQQDFQTQVQSCMHVLQEVETSLGEWELGVASGLSEMKEKLSLCEPLLAELQTQKEFVNNLSDKGKKIVQDNPRKKRETLEKLRAVGDKWKKVHRLATEKKDYLTKCISEVETFEVKYNECMEALEKFSSETTEMVDTERDLSDVESSVDEVLRVGHRISSLLPENEREILEARLEKLRFTWKELRDIREESARVQEREVLMVEQAKTLNSSNQAFAFEVEDFNTWLNEAESTLQIDMFSVPEEEQMDVIRKQEKLYNEIQQQSLVVSDIMTKGRKVSARLNELERSAVKDQLEELSVRWDKVRTLSELQGDEIERCIGEQSDYYDELEKCVVWMQEASGVIAADGADP</sequence>
<dbReference type="SUPFAM" id="SSF46966">
    <property type="entry name" value="Spectrin repeat"/>
    <property type="match status" value="4"/>
</dbReference>
<dbReference type="AlphaFoldDB" id="A0A9W9Y9V5"/>
<dbReference type="InterPro" id="IPR018159">
    <property type="entry name" value="Spectrin/alpha-actinin"/>
</dbReference>
<dbReference type="EMBL" id="MU827799">
    <property type="protein sequence ID" value="KAJ7327785.1"/>
    <property type="molecule type" value="Genomic_DNA"/>
</dbReference>
<evidence type="ECO:0000256" key="1">
    <source>
        <dbReference type="ARBA" id="ARBA00004496"/>
    </source>
</evidence>
<keyword evidence="3" id="KW-0106">Calcium</keyword>
<name>A0A9W9Y9V5_9CNID</name>
<dbReference type="CDD" id="cd00176">
    <property type="entry name" value="SPEC"/>
    <property type="match status" value="2"/>
</dbReference>
<dbReference type="SMART" id="SM00150">
    <property type="entry name" value="SPEC"/>
    <property type="match status" value="4"/>
</dbReference>
<evidence type="ECO:0000313" key="6">
    <source>
        <dbReference type="Proteomes" id="UP001163046"/>
    </source>
</evidence>
<evidence type="ECO:0000256" key="2">
    <source>
        <dbReference type="ARBA" id="ARBA00022490"/>
    </source>
</evidence>
<accession>A0A9W9Y9V5</accession>
<keyword evidence="2" id="KW-0963">Cytoplasm</keyword>
<dbReference type="GO" id="GO:0005886">
    <property type="term" value="C:plasma membrane"/>
    <property type="evidence" value="ECO:0007669"/>
    <property type="project" value="TreeGrafter"/>
</dbReference>
<comment type="caution">
    <text evidence="5">The sequence shown here is derived from an EMBL/GenBank/DDBJ whole genome shotgun (WGS) entry which is preliminary data.</text>
</comment>
<keyword evidence="6" id="KW-1185">Reference proteome</keyword>
<dbReference type="Pfam" id="PF00435">
    <property type="entry name" value="Spectrin"/>
    <property type="match status" value="2"/>
</dbReference>
<dbReference type="OrthoDB" id="18853at2759"/>
<reference evidence="5" key="1">
    <citation type="submission" date="2023-01" db="EMBL/GenBank/DDBJ databases">
        <title>Genome assembly of the deep-sea coral Lophelia pertusa.</title>
        <authorList>
            <person name="Herrera S."/>
            <person name="Cordes E."/>
        </authorList>
    </citation>
    <scope>NUCLEOTIDE SEQUENCE</scope>
    <source>
        <strain evidence="5">USNM1676648</strain>
        <tissue evidence="5">Polyp</tissue>
    </source>
</reference>
<keyword evidence="4" id="KW-0206">Cytoskeleton</keyword>
<dbReference type="Proteomes" id="UP001163046">
    <property type="component" value="Unassembled WGS sequence"/>
</dbReference>
<comment type="subcellular location">
    <subcellularLocation>
        <location evidence="1">Cytoplasm</location>
    </subcellularLocation>
</comment>
<dbReference type="InterPro" id="IPR002017">
    <property type="entry name" value="Spectrin_repeat"/>
</dbReference>
<dbReference type="PANTHER" id="PTHR12268:SF14">
    <property type="entry name" value="DYSTROPHIN-1"/>
    <property type="match status" value="1"/>
</dbReference>
<gene>
    <name evidence="5" type="primary">MACF1</name>
    <name evidence="5" type="ORF">OS493_026060</name>
</gene>
<organism evidence="5 6">
    <name type="scientific">Desmophyllum pertusum</name>
    <dbReference type="NCBI Taxonomy" id="174260"/>
    <lineage>
        <taxon>Eukaryota</taxon>
        <taxon>Metazoa</taxon>
        <taxon>Cnidaria</taxon>
        <taxon>Anthozoa</taxon>
        <taxon>Hexacorallia</taxon>
        <taxon>Scleractinia</taxon>
        <taxon>Caryophylliina</taxon>
        <taxon>Caryophylliidae</taxon>
        <taxon>Desmophyllum</taxon>
    </lineage>
</organism>
<dbReference type="Gene3D" id="1.20.58.60">
    <property type="match status" value="3"/>
</dbReference>
<evidence type="ECO:0000256" key="3">
    <source>
        <dbReference type="ARBA" id="ARBA00022837"/>
    </source>
</evidence>
<evidence type="ECO:0000313" key="5">
    <source>
        <dbReference type="EMBL" id="KAJ7327785.1"/>
    </source>
</evidence>
<dbReference type="PANTHER" id="PTHR12268">
    <property type="entry name" value="E3 UBIQUITIN-PROTEIN LIGASE KCMF1"/>
    <property type="match status" value="1"/>
</dbReference>
<proteinExistence type="predicted"/>
<protein>
    <submittedName>
        <fullName evidence="5">Microtubule-actin cross-linking factor 1, isoforms 1/2/3/5</fullName>
    </submittedName>
</protein>
<evidence type="ECO:0000256" key="4">
    <source>
        <dbReference type="ARBA" id="ARBA00023212"/>
    </source>
</evidence>
<dbReference type="InterPro" id="IPR050774">
    <property type="entry name" value="KCMF1/Dystrophin"/>
</dbReference>